<evidence type="ECO:0000256" key="1">
    <source>
        <dbReference type="SAM" id="SignalP"/>
    </source>
</evidence>
<accession>A0A232EPN3</accession>
<keyword evidence="1" id="KW-0732">Signal</keyword>
<dbReference type="Gene3D" id="1.10.2080.10">
    <property type="entry name" value="Insect odorant-binding protein A10/Ejaculatory bulb-specific protein 3"/>
    <property type="match status" value="1"/>
</dbReference>
<feature type="signal peptide" evidence="1">
    <location>
        <begin position="1"/>
        <end position="21"/>
    </location>
</feature>
<proteinExistence type="predicted"/>
<name>A0A232EPN3_9HYME</name>
<dbReference type="PANTHER" id="PTHR11257">
    <property type="entry name" value="CHEMOSENSORY PROTEIN-RELATED"/>
    <property type="match status" value="1"/>
</dbReference>
<reference evidence="2 3" key="1">
    <citation type="journal article" date="2017" name="Curr. Biol.">
        <title>The Evolution of Venom by Co-option of Single-Copy Genes.</title>
        <authorList>
            <person name="Martinson E.O."/>
            <person name="Mrinalini"/>
            <person name="Kelkar Y.D."/>
            <person name="Chang C.H."/>
            <person name="Werren J.H."/>
        </authorList>
    </citation>
    <scope>NUCLEOTIDE SEQUENCE [LARGE SCALE GENOMIC DNA]</scope>
    <source>
        <strain evidence="2 3">Alberta</strain>
        <tissue evidence="2">Whole body</tissue>
    </source>
</reference>
<dbReference type="OrthoDB" id="6355718at2759"/>
<dbReference type="InterPro" id="IPR005055">
    <property type="entry name" value="A10/PebIII"/>
</dbReference>
<evidence type="ECO:0000313" key="3">
    <source>
        <dbReference type="Proteomes" id="UP000215335"/>
    </source>
</evidence>
<sequence length="106" mass="11968">MAARNLIVVCLLMCLAASTLAQDISLLLQNRELVNREIGCVLQRNPCDIIGKQIKALLPEALYNGCGRCTPQQANNAKKLMAFMRQNYPNEWRSIQQMYGKPRAVF</sequence>
<dbReference type="InterPro" id="IPR036682">
    <property type="entry name" value="OS_D_A10/PebIII_sf"/>
</dbReference>
<dbReference type="SUPFAM" id="SSF100910">
    <property type="entry name" value="Chemosensory protein Csp2"/>
    <property type="match status" value="1"/>
</dbReference>
<dbReference type="Pfam" id="PF03392">
    <property type="entry name" value="OS-D"/>
    <property type="match status" value="1"/>
</dbReference>
<gene>
    <name evidence="2" type="ORF">TSAR_000631</name>
</gene>
<feature type="chain" id="PRO_5012985999" evidence="1">
    <location>
        <begin position="22"/>
        <end position="106"/>
    </location>
</feature>
<dbReference type="AlphaFoldDB" id="A0A232EPN3"/>
<dbReference type="EMBL" id="NNAY01002920">
    <property type="protein sequence ID" value="OXU20301.1"/>
    <property type="molecule type" value="Genomic_DNA"/>
</dbReference>
<dbReference type="Proteomes" id="UP000215335">
    <property type="component" value="Unassembled WGS sequence"/>
</dbReference>
<organism evidence="2 3">
    <name type="scientific">Trichomalopsis sarcophagae</name>
    <dbReference type="NCBI Taxonomy" id="543379"/>
    <lineage>
        <taxon>Eukaryota</taxon>
        <taxon>Metazoa</taxon>
        <taxon>Ecdysozoa</taxon>
        <taxon>Arthropoda</taxon>
        <taxon>Hexapoda</taxon>
        <taxon>Insecta</taxon>
        <taxon>Pterygota</taxon>
        <taxon>Neoptera</taxon>
        <taxon>Endopterygota</taxon>
        <taxon>Hymenoptera</taxon>
        <taxon>Apocrita</taxon>
        <taxon>Proctotrupomorpha</taxon>
        <taxon>Chalcidoidea</taxon>
        <taxon>Pteromalidae</taxon>
        <taxon>Pteromalinae</taxon>
        <taxon>Trichomalopsis</taxon>
    </lineage>
</organism>
<comment type="caution">
    <text evidence="2">The sequence shown here is derived from an EMBL/GenBank/DDBJ whole genome shotgun (WGS) entry which is preliminary data.</text>
</comment>
<protein>
    <submittedName>
        <fullName evidence="2">Uncharacterized protein</fullName>
    </submittedName>
</protein>
<keyword evidence="3" id="KW-1185">Reference proteome</keyword>
<evidence type="ECO:0000313" key="2">
    <source>
        <dbReference type="EMBL" id="OXU20301.1"/>
    </source>
</evidence>